<dbReference type="OrthoDB" id="1151565at2"/>
<dbReference type="Pfam" id="PF12964">
    <property type="entry name" value="DUF3853"/>
    <property type="match status" value="1"/>
</dbReference>
<dbReference type="EMBL" id="CP002345">
    <property type="protein sequence ID" value="ADQ79728.1"/>
    <property type="molecule type" value="Genomic_DNA"/>
</dbReference>
<sequence length="100" mass="11100">MNIEELKQKPLWQMTGDEFLFLQQSSGQKEVQSSPLVDNSKKYVYGLKGLKTLFDCSIATANRIKASGKIDKAIIQVGRKVIIDADMALELAGRKNGGRK</sequence>
<dbReference type="InterPro" id="IPR024363">
    <property type="entry name" value="DUF3853"/>
</dbReference>
<accession>E4T4T4</accession>
<dbReference type="eggNOG" id="ENOG5032V69">
    <property type="taxonomic scope" value="Bacteria"/>
</dbReference>
<evidence type="ECO:0000313" key="1">
    <source>
        <dbReference type="EMBL" id="ADQ79728.1"/>
    </source>
</evidence>
<keyword evidence="2" id="KW-1185">Reference proteome</keyword>
<evidence type="ECO:0000313" key="2">
    <source>
        <dbReference type="Proteomes" id="UP000008718"/>
    </source>
</evidence>
<name>E4T4T4_PALPW</name>
<dbReference type="HOGENOM" id="CLU_149830_1_0_10"/>
<protein>
    <recommendedName>
        <fullName evidence="3">DUF3853 family protein</fullName>
    </recommendedName>
</protein>
<dbReference type="Proteomes" id="UP000008718">
    <property type="component" value="Chromosome"/>
</dbReference>
<dbReference type="AlphaFoldDB" id="E4T4T4"/>
<reference key="1">
    <citation type="submission" date="2010-11" db="EMBL/GenBank/DDBJ databases">
        <title>The complete genome of Paludibacter propionicigenes DSM 17365.</title>
        <authorList>
            <consortium name="US DOE Joint Genome Institute (JGI-PGF)"/>
            <person name="Lucas S."/>
            <person name="Copeland A."/>
            <person name="Lapidus A."/>
            <person name="Bruce D."/>
            <person name="Goodwin L."/>
            <person name="Pitluck S."/>
            <person name="Kyrpides N."/>
            <person name="Mavromatis K."/>
            <person name="Ivanova N."/>
            <person name="Munk A.C."/>
            <person name="Brettin T."/>
            <person name="Detter J.C."/>
            <person name="Han C."/>
            <person name="Tapia R."/>
            <person name="Land M."/>
            <person name="Hauser L."/>
            <person name="Markowitz V."/>
            <person name="Cheng J.-F."/>
            <person name="Hugenholtz P."/>
            <person name="Woyke T."/>
            <person name="Wu D."/>
            <person name="Gronow S."/>
            <person name="Wellnitz S."/>
            <person name="Brambilla E."/>
            <person name="Klenk H.-P."/>
            <person name="Eisen J.A."/>
        </authorList>
    </citation>
    <scope>NUCLEOTIDE SEQUENCE</scope>
    <source>
        <strain>WB4</strain>
    </source>
</reference>
<reference evidence="1 2" key="2">
    <citation type="journal article" date="2011" name="Stand. Genomic Sci.">
        <title>Complete genome sequence of Paludibacter propionicigenes type strain (WB4).</title>
        <authorList>
            <person name="Gronow S."/>
            <person name="Munk C."/>
            <person name="Lapidus A."/>
            <person name="Nolan M."/>
            <person name="Lucas S."/>
            <person name="Hammon N."/>
            <person name="Deshpande S."/>
            <person name="Cheng J.F."/>
            <person name="Tapia R."/>
            <person name="Han C."/>
            <person name="Goodwin L."/>
            <person name="Pitluck S."/>
            <person name="Liolios K."/>
            <person name="Ivanova N."/>
            <person name="Mavromatis K."/>
            <person name="Mikhailova N."/>
            <person name="Pati A."/>
            <person name="Chen A."/>
            <person name="Palaniappan K."/>
            <person name="Land M."/>
            <person name="Hauser L."/>
            <person name="Chang Y.J."/>
            <person name="Jeffries C.D."/>
            <person name="Brambilla E."/>
            <person name="Rohde M."/>
            <person name="Goker M."/>
            <person name="Detter J.C."/>
            <person name="Woyke T."/>
            <person name="Bristow J."/>
            <person name="Eisen J.A."/>
            <person name="Markowitz V."/>
            <person name="Hugenholtz P."/>
            <person name="Kyrpides N.C."/>
            <person name="Klenk H.P."/>
        </authorList>
    </citation>
    <scope>NUCLEOTIDE SEQUENCE [LARGE SCALE GENOMIC DNA]</scope>
    <source>
        <strain evidence="2">DSM 17365 / JCM 13257 / WB4</strain>
    </source>
</reference>
<dbReference type="KEGG" id="ppn:Palpr_1583"/>
<organism evidence="1 2">
    <name type="scientific">Paludibacter propionicigenes (strain DSM 17365 / JCM 13257 / WB4)</name>
    <dbReference type="NCBI Taxonomy" id="694427"/>
    <lineage>
        <taxon>Bacteria</taxon>
        <taxon>Pseudomonadati</taxon>
        <taxon>Bacteroidota</taxon>
        <taxon>Bacteroidia</taxon>
        <taxon>Bacteroidales</taxon>
        <taxon>Paludibacteraceae</taxon>
        <taxon>Paludibacter</taxon>
    </lineage>
</organism>
<proteinExistence type="predicted"/>
<dbReference type="RefSeq" id="WP_013445097.1">
    <property type="nucleotide sequence ID" value="NC_014734.1"/>
</dbReference>
<evidence type="ECO:0008006" key="3">
    <source>
        <dbReference type="Google" id="ProtNLM"/>
    </source>
</evidence>
<dbReference type="STRING" id="694427.Palpr_1583"/>
<gene>
    <name evidence="1" type="ordered locus">Palpr_1583</name>
</gene>